<dbReference type="GO" id="GO:0006508">
    <property type="term" value="P:proteolysis"/>
    <property type="evidence" value="ECO:0007669"/>
    <property type="project" value="UniProtKB-KW"/>
</dbReference>
<keyword evidence="7" id="KW-0224">Dipeptidase</keyword>
<name>A0A8J2ZNM0_9BACI</name>
<keyword evidence="3" id="KW-0645">Protease</keyword>
<reference evidence="9" key="1">
    <citation type="journal article" date="2014" name="Int. J. Syst. Evol. Microbiol.">
        <title>Complete genome sequence of Corynebacterium casei LMG S-19264T (=DSM 44701T), isolated from a smear-ripened cheese.</title>
        <authorList>
            <consortium name="US DOE Joint Genome Institute (JGI-PGF)"/>
            <person name="Walter F."/>
            <person name="Albersmeier A."/>
            <person name="Kalinowski J."/>
            <person name="Ruckert C."/>
        </authorList>
    </citation>
    <scope>NUCLEOTIDE SEQUENCE</scope>
    <source>
        <strain evidence="9">CGMCC 1.12360</strain>
    </source>
</reference>
<dbReference type="InterPro" id="IPR010964">
    <property type="entry name" value="M20A_pepV-rel"/>
</dbReference>
<evidence type="ECO:0000256" key="2">
    <source>
        <dbReference type="ARBA" id="ARBA00006247"/>
    </source>
</evidence>
<proteinExistence type="inferred from homology"/>
<keyword evidence="10" id="KW-1185">Reference proteome</keyword>
<comment type="similarity">
    <text evidence="2">Belongs to the peptidase M20A family.</text>
</comment>
<evidence type="ECO:0000256" key="7">
    <source>
        <dbReference type="ARBA" id="ARBA00022997"/>
    </source>
</evidence>
<dbReference type="PANTHER" id="PTHR43808">
    <property type="entry name" value="ACETYLORNITHINE DEACETYLASE"/>
    <property type="match status" value="1"/>
</dbReference>
<dbReference type="AlphaFoldDB" id="A0A8J2ZNM0"/>
<keyword evidence="8" id="KW-0482">Metalloprotease</keyword>
<dbReference type="Pfam" id="PF01546">
    <property type="entry name" value="Peptidase_M20"/>
    <property type="match status" value="1"/>
</dbReference>
<reference evidence="9" key="2">
    <citation type="submission" date="2020-09" db="EMBL/GenBank/DDBJ databases">
        <authorList>
            <person name="Sun Q."/>
            <person name="Zhou Y."/>
        </authorList>
    </citation>
    <scope>NUCLEOTIDE SEQUENCE</scope>
    <source>
        <strain evidence="9">CGMCC 1.12360</strain>
    </source>
</reference>
<dbReference type="SUPFAM" id="SSF55031">
    <property type="entry name" value="Bacterial exopeptidase dimerisation domain"/>
    <property type="match status" value="1"/>
</dbReference>
<dbReference type="Gene3D" id="3.30.70.360">
    <property type="match status" value="2"/>
</dbReference>
<protein>
    <submittedName>
        <fullName evidence="9">Dipeptidase PepV</fullName>
    </submittedName>
</protein>
<sequence>MNKWEDLFNEEEFCKDLSFLLSIPSVMDADSSDINQPFGKEVQRALEFMLRLGEMEGLSTYQHNGYYGYMEFGPEDAEDYIAVLCHVDVVPASGEWTNDPFDPQIKDNRIYARGAIDDKGPTMAAWYALKMLKTAGISMKHRIRLIIGTNEESGMSCMKTYVENEPEALFGFAPDAEFPIIHAEKGQINLQLNCKPYSSGDVRLVSFTSGERGNMVPDSATAIIKGTFSADQIKKIKQMEQSNAKMSASQLDERTFSIQTQGVSAHGMEPFNGENAAFSLASSLLSIDELQFHPYLTFIHSYLKNDFYGENLGIDFADSITGKLTVNAGIFQYTEKHGGKISLNIRCPVETPYKRIIEQLESLASQKGWNITDIRTREPHYVEADHEGIKALQEAYHEVTENDATLLSTGGATYARFLSNGVAYGAVFPGKENTAHQVDEYAELDGLRKAAIIYAEALSRLANL</sequence>
<keyword evidence="5" id="KW-0378">Hydrolase</keyword>
<dbReference type="PANTHER" id="PTHR43808:SF31">
    <property type="entry name" value="N-ACETYL-L-CITRULLINE DEACETYLASE"/>
    <property type="match status" value="1"/>
</dbReference>
<keyword evidence="4" id="KW-0479">Metal-binding</keyword>
<dbReference type="GO" id="GO:0008270">
    <property type="term" value="F:zinc ion binding"/>
    <property type="evidence" value="ECO:0007669"/>
    <property type="project" value="InterPro"/>
</dbReference>
<dbReference type="EMBL" id="BMEV01000001">
    <property type="protein sequence ID" value="GGH67741.1"/>
    <property type="molecule type" value="Genomic_DNA"/>
</dbReference>
<keyword evidence="6" id="KW-0862">Zinc</keyword>
<evidence type="ECO:0000256" key="3">
    <source>
        <dbReference type="ARBA" id="ARBA00022670"/>
    </source>
</evidence>
<dbReference type="InterPro" id="IPR036264">
    <property type="entry name" value="Bact_exopeptidase_dim_dom"/>
</dbReference>
<dbReference type="NCBIfam" id="NF005591">
    <property type="entry name" value="PRK07318.1"/>
    <property type="match status" value="1"/>
</dbReference>
<dbReference type="GO" id="GO:0006526">
    <property type="term" value="P:L-arginine biosynthetic process"/>
    <property type="evidence" value="ECO:0007669"/>
    <property type="project" value="TreeGrafter"/>
</dbReference>
<dbReference type="NCBIfam" id="TIGR01887">
    <property type="entry name" value="dipeptidaselike"/>
    <property type="match status" value="1"/>
</dbReference>
<organism evidence="9 10">
    <name type="scientific">Compostibacillus humi</name>
    <dbReference type="NCBI Taxonomy" id="1245525"/>
    <lineage>
        <taxon>Bacteria</taxon>
        <taxon>Bacillati</taxon>
        <taxon>Bacillota</taxon>
        <taxon>Bacilli</taxon>
        <taxon>Bacillales</taxon>
        <taxon>Bacillaceae</taxon>
        <taxon>Compostibacillus</taxon>
    </lineage>
</organism>
<dbReference type="GO" id="GO:0016805">
    <property type="term" value="F:dipeptidase activity"/>
    <property type="evidence" value="ECO:0007669"/>
    <property type="project" value="UniProtKB-KW"/>
</dbReference>
<evidence type="ECO:0000256" key="4">
    <source>
        <dbReference type="ARBA" id="ARBA00022723"/>
    </source>
</evidence>
<comment type="caution">
    <text evidence="9">The sequence shown here is derived from an EMBL/GenBank/DDBJ whole genome shotgun (WGS) entry which is preliminary data.</text>
</comment>
<dbReference type="GO" id="GO:0008777">
    <property type="term" value="F:acetylornithine deacetylase activity"/>
    <property type="evidence" value="ECO:0007669"/>
    <property type="project" value="TreeGrafter"/>
</dbReference>
<evidence type="ECO:0000256" key="6">
    <source>
        <dbReference type="ARBA" id="ARBA00022833"/>
    </source>
</evidence>
<dbReference type="SUPFAM" id="SSF53187">
    <property type="entry name" value="Zn-dependent exopeptidases"/>
    <property type="match status" value="1"/>
</dbReference>
<gene>
    <name evidence="9" type="ORF">GCM10010978_00030</name>
</gene>
<evidence type="ECO:0000256" key="8">
    <source>
        <dbReference type="ARBA" id="ARBA00023049"/>
    </source>
</evidence>
<evidence type="ECO:0000313" key="9">
    <source>
        <dbReference type="EMBL" id="GGH67741.1"/>
    </source>
</evidence>
<evidence type="ECO:0000313" key="10">
    <source>
        <dbReference type="Proteomes" id="UP000602050"/>
    </source>
</evidence>
<evidence type="ECO:0000256" key="5">
    <source>
        <dbReference type="ARBA" id="ARBA00022801"/>
    </source>
</evidence>
<dbReference type="RefSeq" id="WP_188390307.1">
    <property type="nucleotide sequence ID" value="NZ_BMEV01000001.1"/>
</dbReference>
<dbReference type="Gene3D" id="3.40.630.10">
    <property type="entry name" value="Zn peptidases"/>
    <property type="match status" value="1"/>
</dbReference>
<comment type="cofactor">
    <cofactor evidence="1">
        <name>Zn(2+)</name>
        <dbReference type="ChEBI" id="CHEBI:29105"/>
    </cofactor>
</comment>
<dbReference type="Proteomes" id="UP000602050">
    <property type="component" value="Unassembled WGS sequence"/>
</dbReference>
<dbReference type="InterPro" id="IPR050072">
    <property type="entry name" value="Peptidase_M20A"/>
</dbReference>
<dbReference type="InterPro" id="IPR002933">
    <property type="entry name" value="Peptidase_M20"/>
</dbReference>
<evidence type="ECO:0000256" key="1">
    <source>
        <dbReference type="ARBA" id="ARBA00001947"/>
    </source>
</evidence>
<dbReference type="GO" id="GO:0008237">
    <property type="term" value="F:metallopeptidase activity"/>
    <property type="evidence" value="ECO:0007669"/>
    <property type="project" value="UniProtKB-KW"/>
</dbReference>
<accession>A0A8J2ZNM0</accession>